<evidence type="ECO:0000256" key="4">
    <source>
        <dbReference type="ARBA" id="ARBA00022692"/>
    </source>
</evidence>
<keyword evidence="9" id="KW-1185">Reference proteome</keyword>
<evidence type="ECO:0000256" key="3">
    <source>
        <dbReference type="ARBA" id="ARBA00022475"/>
    </source>
</evidence>
<protein>
    <submittedName>
        <fullName evidence="8">MFS transporter</fullName>
    </submittedName>
</protein>
<organism evidence="8 9">
    <name type="scientific">Kitasatospora xanthocidica</name>
    <dbReference type="NCBI Taxonomy" id="83382"/>
    <lineage>
        <taxon>Bacteria</taxon>
        <taxon>Bacillati</taxon>
        <taxon>Actinomycetota</taxon>
        <taxon>Actinomycetes</taxon>
        <taxon>Kitasatosporales</taxon>
        <taxon>Streptomycetaceae</taxon>
        <taxon>Kitasatospora</taxon>
    </lineage>
</organism>
<sequence length="417" mass="42014">MSHRSALRDRTVAHLATAQCLSVIGDGCNAVAIAFAVLDLTDSAGALSTVLAARVAGLAASLLFGGVLADRMDRGRLLVRSDLVRFAAQGLLAVGLFAGPIGLGPIAVLQLVHGLASGCFLPTYGGFVPQLVPADRLQRTNAAITAVTGTANLAGPALAGALTAAWGPAWALALDSVTFLGSAALISRCRRAAAPSAPAAASGPSVLHELRTGAREVATRSWLAAGICYFVVNQLCLAGPVYVLGPIAAATGLGGATGWGVLLTAFAVGGVLGSLAAGRFTPTRPMAAVLVCSVPIAVLPAALGLGAELPALVAAEVLAGAAVMFTDIVWQSTIQRHVPGATLSRALSWDLFGYTVSRPVSMALVGLAAQLAGARTVFLSSAVALVGAAALTGTVRGVRHLPDRPREQIAEPERSPL</sequence>
<evidence type="ECO:0000256" key="2">
    <source>
        <dbReference type="ARBA" id="ARBA00022448"/>
    </source>
</evidence>
<reference evidence="8 9" key="1">
    <citation type="submission" date="2018-08" db="EMBL/GenBank/DDBJ databases">
        <title>Diversity &amp; Physiological Properties of Lignin-Decomposing Actinobacteria from Soil.</title>
        <authorList>
            <person name="Roh S.G."/>
            <person name="Kim S.B."/>
        </authorList>
    </citation>
    <scope>NUCLEOTIDE SEQUENCE [LARGE SCALE GENOMIC DNA]</scope>
    <source>
        <strain evidence="8 9">MMS17-GH009</strain>
    </source>
</reference>
<evidence type="ECO:0000256" key="6">
    <source>
        <dbReference type="ARBA" id="ARBA00023136"/>
    </source>
</evidence>
<feature type="transmembrane region" description="Helical" evidence="7">
    <location>
        <begin position="378"/>
        <end position="398"/>
    </location>
</feature>
<dbReference type="CDD" id="cd06173">
    <property type="entry name" value="MFS_MefA_like"/>
    <property type="match status" value="1"/>
</dbReference>
<dbReference type="Gene3D" id="1.20.1250.20">
    <property type="entry name" value="MFS general substrate transporter like domains"/>
    <property type="match status" value="1"/>
</dbReference>
<keyword evidence="4 7" id="KW-0812">Transmembrane</keyword>
<feature type="transmembrane region" description="Helical" evidence="7">
    <location>
        <begin position="44"/>
        <end position="69"/>
    </location>
</feature>
<name>A0A372ZNN0_9ACTN</name>
<dbReference type="InterPro" id="IPR010290">
    <property type="entry name" value="TM_effector"/>
</dbReference>
<comment type="caution">
    <text evidence="8">The sequence shown here is derived from an EMBL/GenBank/DDBJ whole genome shotgun (WGS) entry which is preliminary data.</text>
</comment>
<dbReference type="PANTHER" id="PTHR23513:SF11">
    <property type="entry name" value="STAPHYLOFERRIN A TRANSPORTER"/>
    <property type="match status" value="1"/>
</dbReference>
<dbReference type="SUPFAM" id="SSF103473">
    <property type="entry name" value="MFS general substrate transporter"/>
    <property type="match status" value="1"/>
</dbReference>
<feature type="transmembrane region" description="Helical" evidence="7">
    <location>
        <begin position="12"/>
        <end position="38"/>
    </location>
</feature>
<dbReference type="AlphaFoldDB" id="A0A372ZNN0"/>
<feature type="transmembrane region" description="Helical" evidence="7">
    <location>
        <begin position="90"/>
        <end position="112"/>
    </location>
</feature>
<feature type="transmembrane region" description="Helical" evidence="7">
    <location>
        <begin position="221"/>
        <end position="244"/>
    </location>
</feature>
<proteinExistence type="predicted"/>
<evidence type="ECO:0000313" key="9">
    <source>
        <dbReference type="Proteomes" id="UP000263377"/>
    </source>
</evidence>
<keyword evidence="3" id="KW-1003">Cell membrane</keyword>
<gene>
    <name evidence="8" type="ORF">DR950_06530</name>
</gene>
<keyword evidence="6 7" id="KW-0472">Membrane</keyword>
<dbReference type="InterPro" id="IPR036259">
    <property type="entry name" value="MFS_trans_sf"/>
</dbReference>
<accession>A0A372ZNN0</accession>
<dbReference type="GO" id="GO:0005886">
    <property type="term" value="C:plasma membrane"/>
    <property type="evidence" value="ECO:0007669"/>
    <property type="project" value="UniProtKB-SubCell"/>
</dbReference>
<dbReference type="Proteomes" id="UP000263377">
    <property type="component" value="Unassembled WGS sequence"/>
</dbReference>
<evidence type="ECO:0000256" key="7">
    <source>
        <dbReference type="SAM" id="Phobius"/>
    </source>
</evidence>
<evidence type="ECO:0000256" key="1">
    <source>
        <dbReference type="ARBA" id="ARBA00004651"/>
    </source>
</evidence>
<feature type="transmembrane region" description="Helical" evidence="7">
    <location>
        <begin position="165"/>
        <end position="186"/>
    </location>
</feature>
<feature type="transmembrane region" description="Helical" evidence="7">
    <location>
        <begin position="256"/>
        <end position="275"/>
    </location>
</feature>
<comment type="subcellular location">
    <subcellularLocation>
        <location evidence="1">Cell membrane</location>
        <topology evidence="1">Multi-pass membrane protein</topology>
    </subcellularLocation>
</comment>
<feature type="transmembrane region" description="Helical" evidence="7">
    <location>
        <begin position="287"/>
        <end position="305"/>
    </location>
</feature>
<dbReference type="EMBL" id="QVIG01000001">
    <property type="protein sequence ID" value="RGD57499.1"/>
    <property type="molecule type" value="Genomic_DNA"/>
</dbReference>
<keyword evidence="2" id="KW-0813">Transport</keyword>
<dbReference type="RefSeq" id="WP_117486273.1">
    <property type="nucleotide sequence ID" value="NZ_QVIG01000001.1"/>
</dbReference>
<evidence type="ECO:0000256" key="5">
    <source>
        <dbReference type="ARBA" id="ARBA00022989"/>
    </source>
</evidence>
<dbReference type="Pfam" id="PF05977">
    <property type="entry name" value="MFS_3"/>
    <property type="match status" value="1"/>
</dbReference>
<evidence type="ECO:0000313" key="8">
    <source>
        <dbReference type="EMBL" id="RGD57499.1"/>
    </source>
</evidence>
<dbReference type="PANTHER" id="PTHR23513">
    <property type="entry name" value="INTEGRAL MEMBRANE EFFLUX PROTEIN-RELATED"/>
    <property type="match status" value="1"/>
</dbReference>
<keyword evidence="5 7" id="KW-1133">Transmembrane helix</keyword>